<dbReference type="AlphaFoldDB" id="A0A4Q9M0K9"/>
<evidence type="ECO:0000256" key="2">
    <source>
        <dbReference type="SAM" id="SignalP"/>
    </source>
</evidence>
<protein>
    <submittedName>
        <fullName evidence="3">Uncharacterized protein</fullName>
    </submittedName>
</protein>
<dbReference type="Proteomes" id="UP000292282">
    <property type="component" value="Unassembled WGS sequence"/>
</dbReference>
<organism evidence="3 5">
    <name type="scientific">Hamiltosporidium tvaerminnensis</name>
    <dbReference type="NCBI Taxonomy" id="1176355"/>
    <lineage>
        <taxon>Eukaryota</taxon>
        <taxon>Fungi</taxon>
        <taxon>Fungi incertae sedis</taxon>
        <taxon>Microsporidia</taxon>
        <taxon>Dubosqiidae</taxon>
        <taxon>Hamiltosporidium</taxon>
    </lineage>
</organism>
<dbReference type="VEuPathDB" id="MicrosporidiaDB:CWI38_0214p0080"/>
<feature type="coiled-coil region" evidence="1">
    <location>
        <begin position="57"/>
        <end position="91"/>
    </location>
</feature>
<evidence type="ECO:0000256" key="1">
    <source>
        <dbReference type="SAM" id="Coils"/>
    </source>
</evidence>
<feature type="signal peptide" evidence="2">
    <location>
        <begin position="1"/>
        <end position="17"/>
    </location>
</feature>
<comment type="caution">
    <text evidence="3">The sequence shown here is derived from an EMBL/GenBank/DDBJ whole genome shotgun (WGS) entry which is preliminary data.</text>
</comment>
<gene>
    <name evidence="4" type="ORF">CWI38_0214p0080</name>
    <name evidence="3" type="ORF">CWI38_0220p0060</name>
</gene>
<proteinExistence type="predicted"/>
<accession>A0A4Q9M0K9</accession>
<reference evidence="3 5" key="1">
    <citation type="submission" date="2017-12" db="EMBL/GenBank/DDBJ databases">
        <authorList>
            <person name="Pombert J.-F."/>
            <person name="Haag K.L."/>
            <person name="Ebert D."/>
        </authorList>
    </citation>
    <scope>NUCLEOTIDE SEQUENCE [LARGE SCALE GENOMIC DNA]</scope>
    <source>
        <strain evidence="3">IL-G-3</strain>
    </source>
</reference>
<sequence>MKLFIFLVFRCKKLVDTVFEMEEYVNECVKDSLLISDTCNNLKTIYNCFQEFTIEITNLLKEENEKISEELEKHENEMEDIKNKYEKVKNSYFNISKGIEKLFSEEENIEGNRNELGMNRKE</sequence>
<dbReference type="VEuPathDB" id="MicrosporidiaDB:CWI38_0220p0060"/>
<keyword evidence="5" id="KW-1185">Reference proteome</keyword>
<evidence type="ECO:0000313" key="3">
    <source>
        <dbReference type="EMBL" id="TBU19113.1"/>
    </source>
</evidence>
<name>A0A4Q9M0K9_9MICR</name>
<evidence type="ECO:0000313" key="4">
    <source>
        <dbReference type="EMBL" id="TBU19296.1"/>
    </source>
</evidence>
<keyword evidence="2" id="KW-0732">Signal</keyword>
<dbReference type="EMBL" id="PITK01000220">
    <property type="protein sequence ID" value="TBU19113.1"/>
    <property type="molecule type" value="Genomic_DNA"/>
</dbReference>
<keyword evidence="1" id="KW-0175">Coiled coil</keyword>
<feature type="chain" id="PRO_5033445372" evidence="2">
    <location>
        <begin position="18"/>
        <end position="122"/>
    </location>
</feature>
<dbReference type="EMBL" id="PITK01000214">
    <property type="protein sequence ID" value="TBU19296.1"/>
    <property type="molecule type" value="Genomic_DNA"/>
</dbReference>
<evidence type="ECO:0000313" key="5">
    <source>
        <dbReference type="Proteomes" id="UP000292282"/>
    </source>
</evidence>